<keyword evidence="4" id="KW-0297">G-protein coupled receptor</keyword>
<keyword evidence="11" id="KW-1185">Reference proteome</keyword>
<evidence type="ECO:0000259" key="9">
    <source>
        <dbReference type="PROSITE" id="PS50262"/>
    </source>
</evidence>
<evidence type="ECO:0000256" key="8">
    <source>
        <dbReference type="SAM" id="Phobius"/>
    </source>
</evidence>
<proteinExistence type="predicted"/>
<dbReference type="GO" id="GO:0006955">
    <property type="term" value="P:immune response"/>
    <property type="evidence" value="ECO:0007669"/>
    <property type="project" value="TreeGrafter"/>
</dbReference>
<evidence type="ECO:0000256" key="2">
    <source>
        <dbReference type="ARBA" id="ARBA00022692"/>
    </source>
</evidence>
<evidence type="ECO:0000256" key="5">
    <source>
        <dbReference type="ARBA" id="ARBA00023136"/>
    </source>
</evidence>
<dbReference type="GO" id="GO:0019957">
    <property type="term" value="F:C-C chemokine binding"/>
    <property type="evidence" value="ECO:0007669"/>
    <property type="project" value="TreeGrafter"/>
</dbReference>
<feature type="transmembrane region" description="Helical" evidence="8">
    <location>
        <begin position="50"/>
        <end position="72"/>
    </location>
</feature>
<protein>
    <recommendedName>
        <fullName evidence="9">G-protein coupled receptors family 1 profile domain-containing protein</fullName>
    </recommendedName>
</protein>
<dbReference type="PANTHER" id="PTHR10489">
    <property type="entry name" value="CELL ADHESION MOLECULE"/>
    <property type="match status" value="1"/>
</dbReference>
<evidence type="ECO:0000313" key="10">
    <source>
        <dbReference type="EMBL" id="KAK7915495.1"/>
    </source>
</evidence>
<dbReference type="Proteomes" id="UP001460270">
    <property type="component" value="Unassembled WGS sequence"/>
</dbReference>
<comment type="subcellular location">
    <subcellularLocation>
        <location evidence="1">Membrane</location>
        <topology evidence="1">Multi-pass membrane protein</topology>
    </subcellularLocation>
</comment>
<evidence type="ECO:0000256" key="4">
    <source>
        <dbReference type="ARBA" id="ARBA00023040"/>
    </source>
</evidence>
<gene>
    <name evidence="10" type="ORF">WMY93_011256</name>
</gene>
<feature type="transmembrane region" description="Helical" evidence="8">
    <location>
        <begin position="242"/>
        <end position="267"/>
    </location>
</feature>
<dbReference type="PANTHER" id="PTHR10489:SF954">
    <property type="entry name" value="G PROTEIN-COUPLED RECEPTOR 25"/>
    <property type="match status" value="1"/>
</dbReference>
<keyword evidence="7" id="KW-0807">Transducer</keyword>
<dbReference type="PRINTS" id="PR00237">
    <property type="entry name" value="GPCRRHODOPSN"/>
</dbReference>
<organism evidence="10 11">
    <name type="scientific">Mugilogobius chulae</name>
    <name type="common">yellowstripe goby</name>
    <dbReference type="NCBI Taxonomy" id="88201"/>
    <lineage>
        <taxon>Eukaryota</taxon>
        <taxon>Metazoa</taxon>
        <taxon>Chordata</taxon>
        <taxon>Craniata</taxon>
        <taxon>Vertebrata</taxon>
        <taxon>Euteleostomi</taxon>
        <taxon>Actinopterygii</taxon>
        <taxon>Neopterygii</taxon>
        <taxon>Teleostei</taxon>
        <taxon>Neoteleostei</taxon>
        <taxon>Acanthomorphata</taxon>
        <taxon>Gobiaria</taxon>
        <taxon>Gobiiformes</taxon>
        <taxon>Gobioidei</taxon>
        <taxon>Gobiidae</taxon>
        <taxon>Gobionellinae</taxon>
        <taxon>Mugilogobius</taxon>
    </lineage>
</organism>
<dbReference type="InterPro" id="IPR017452">
    <property type="entry name" value="GPCR_Rhodpsn_7TM"/>
</dbReference>
<dbReference type="PROSITE" id="PS50262">
    <property type="entry name" value="G_PROTEIN_RECEP_F1_2"/>
    <property type="match status" value="1"/>
</dbReference>
<sequence length="387" mass="43687">MAITAAYDYEYYTDIYYDNIHANYTDSLDVNLTSDWLTTDSDGLGVLLPILYYLIFFTGFFGNLFVICVVGSRGRRGGRLVDTFIINLALADLIFVLTLPLWAISAGRNNDWDFGQSGVLLCKLSSYVITVNRYSMFLSDVHERGPVRGCGEAHGLQVSQKQQVHLRDLPLGVARLFPPRRSISYTASPLPTREQSEKEHSLKMVLCIIIAFILSWLPYNIFKTITTVKQLTEDYVGCERSLTLGLAVSSCLAFFNSCVNPVIYFCLDHHFRQRAAHLFKTCTGKAMGMQSFNSSSFTNFGTSKAARTRGKLKHCKFTIRHSKCGLTYGLAWGLCENRRHRTFTRRLFLSKPRVQTVSGSLFLVLEEVVSELREWQSCGHRAAPVSP</sequence>
<dbReference type="InterPro" id="IPR050119">
    <property type="entry name" value="CCR1-9-like"/>
</dbReference>
<keyword evidence="2 8" id="KW-0812">Transmembrane</keyword>
<dbReference type="Pfam" id="PF00001">
    <property type="entry name" value="7tm_1"/>
    <property type="match status" value="2"/>
</dbReference>
<keyword evidence="3 8" id="KW-1133">Transmembrane helix</keyword>
<dbReference type="GO" id="GO:0019722">
    <property type="term" value="P:calcium-mediated signaling"/>
    <property type="evidence" value="ECO:0007669"/>
    <property type="project" value="TreeGrafter"/>
</dbReference>
<dbReference type="InterPro" id="IPR000276">
    <property type="entry name" value="GPCR_Rhodpsn"/>
</dbReference>
<evidence type="ECO:0000256" key="7">
    <source>
        <dbReference type="ARBA" id="ARBA00023224"/>
    </source>
</evidence>
<dbReference type="GO" id="GO:0007204">
    <property type="term" value="P:positive regulation of cytosolic calcium ion concentration"/>
    <property type="evidence" value="ECO:0007669"/>
    <property type="project" value="TreeGrafter"/>
</dbReference>
<dbReference type="GO" id="GO:0016493">
    <property type="term" value="F:C-C chemokine receptor activity"/>
    <property type="evidence" value="ECO:0007669"/>
    <property type="project" value="TreeGrafter"/>
</dbReference>
<keyword evidence="5 8" id="KW-0472">Membrane</keyword>
<feature type="transmembrane region" description="Helical" evidence="8">
    <location>
        <begin position="84"/>
        <end position="102"/>
    </location>
</feature>
<name>A0AAW0P3G0_9GOBI</name>
<dbReference type="EMBL" id="JBBPFD010000008">
    <property type="protein sequence ID" value="KAK7915495.1"/>
    <property type="molecule type" value="Genomic_DNA"/>
</dbReference>
<dbReference type="SUPFAM" id="SSF81321">
    <property type="entry name" value="Family A G protein-coupled receptor-like"/>
    <property type="match status" value="2"/>
</dbReference>
<evidence type="ECO:0000256" key="6">
    <source>
        <dbReference type="ARBA" id="ARBA00023170"/>
    </source>
</evidence>
<accession>A0AAW0P3G0</accession>
<evidence type="ECO:0000256" key="3">
    <source>
        <dbReference type="ARBA" id="ARBA00022989"/>
    </source>
</evidence>
<comment type="caution">
    <text evidence="10">The sequence shown here is derived from an EMBL/GenBank/DDBJ whole genome shotgun (WGS) entry which is preliminary data.</text>
</comment>
<reference evidence="11" key="1">
    <citation type="submission" date="2024-04" db="EMBL/GenBank/DDBJ databases">
        <title>Salinicola lusitanus LLJ914,a marine bacterium isolated from the Okinawa Trough.</title>
        <authorList>
            <person name="Li J."/>
        </authorList>
    </citation>
    <scope>NUCLEOTIDE SEQUENCE [LARGE SCALE GENOMIC DNA]</scope>
</reference>
<dbReference type="AlphaFoldDB" id="A0AAW0P3G0"/>
<evidence type="ECO:0000256" key="1">
    <source>
        <dbReference type="ARBA" id="ARBA00004141"/>
    </source>
</evidence>
<feature type="domain" description="G-protein coupled receptors family 1 profile" evidence="9">
    <location>
        <begin position="68"/>
        <end position="264"/>
    </location>
</feature>
<dbReference type="Gene3D" id="1.20.1070.10">
    <property type="entry name" value="Rhodopsin 7-helix transmembrane proteins"/>
    <property type="match status" value="2"/>
</dbReference>
<evidence type="ECO:0000313" key="11">
    <source>
        <dbReference type="Proteomes" id="UP001460270"/>
    </source>
</evidence>
<dbReference type="GO" id="GO:0009897">
    <property type="term" value="C:external side of plasma membrane"/>
    <property type="evidence" value="ECO:0007669"/>
    <property type="project" value="TreeGrafter"/>
</dbReference>
<keyword evidence="6" id="KW-0675">Receptor</keyword>
<feature type="transmembrane region" description="Helical" evidence="8">
    <location>
        <begin position="202"/>
        <end position="222"/>
    </location>
</feature>
<dbReference type="GO" id="GO:0060326">
    <property type="term" value="P:cell chemotaxis"/>
    <property type="evidence" value="ECO:0007669"/>
    <property type="project" value="TreeGrafter"/>
</dbReference>